<protein>
    <submittedName>
        <fullName evidence="3">Tyrosine recombinase XerC</fullName>
    </submittedName>
</protein>
<sequence length="310" mass="35329">MSGRNPADGVAARNAARHTERTIRMIEQTPAQFRDDVQAWVTALGGRGRRKSRPLTAVTIALYLNFALPVLQEWAETHQSLRSVDTVDIERALSRHSGQSRHNVHTALRSLFRGLKRERRIFADPAREVAGRYTRRILRPLRSDRVHGLFDQLTRPDDRVILALVAVHALTIEEVIGFRLDHLDRSAGRATVTRPHTRHTFWLDEFTAEVLRDWLIYRQRRWPTSTNPYLLITRVTAPTALPGSRHYITRPFRDLGITARELRVDRILDEAAHSGDPVALMTVFGIGTTTAVRYVRTAHPGRFDVDPTAP</sequence>
<dbReference type="InterPro" id="IPR002104">
    <property type="entry name" value="Integrase_catalytic"/>
</dbReference>
<gene>
    <name evidence="3" type="primary">xerC_4</name>
    <name evidence="3" type="ORF">A3Q41_04983</name>
</gene>
<dbReference type="KEGG" id="rhs:A3Q41_04983"/>
<evidence type="ECO:0000256" key="1">
    <source>
        <dbReference type="ARBA" id="ARBA00023172"/>
    </source>
</evidence>
<proteinExistence type="predicted"/>
<dbReference type="GO" id="GO:0006310">
    <property type="term" value="P:DNA recombination"/>
    <property type="evidence" value="ECO:0007669"/>
    <property type="project" value="UniProtKB-KW"/>
</dbReference>
<feature type="domain" description="Tyr recombinase" evidence="2">
    <location>
        <begin position="136"/>
        <end position="310"/>
    </location>
</feature>
<keyword evidence="1" id="KW-0233">DNA recombination</keyword>
<keyword evidence="4" id="KW-1185">Reference proteome</keyword>
<accession>A0A143QTS5</accession>
<dbReference type="GO" id="GO:0015074">
    <property type="term" value="P:DNA integration"/>
    <property type="evidence" value="ECO:0007669"/>
    <property type="project" value="InterPro"/>
</dbReference>
<dbReference type="Proteomes" id="UP000076038">
    <property type="component" value="Plasmid unnamed1"/>
</dbReference>
<dbReference type="GO" id="GO:0003677">
    <property type="term" value="F:DNA binding"/>
    <property type="evidence" value="ECO:0007669"/>
    <property type="project" value="InterPro"/>
</dbReference>
<evidence type="ECO:0000259" key="2">
    <source>
        <dbReference type="PROSITE" id="PS51898"/>
    </source>
</evidence>
<dbReference type="AlphaFoldDB" id="A0A143QTS5"/>
<dbReference type="PROSITE" id="PS51898">
    <property type="entry name" value="TYR_RECOMBINASE"/>
    <property type="match status" value="1"/>
</dbReference>
<keyword evidence="3" id="KW-0614">Plasmid</keyword>
<evidence type="ECO:0000313" key="3">
    <source>
        <dbReference type="EMBL" id="AMY26238.1"/>
    </source>
</evidence>
<dbReference type="PATRIC" id="fig|1653479.3.peg.5051"/>
<name>A0A143QTS5_RHOFA</name>
<dbReference type="SUPFAM" id="SSF56349">
    <property type="entry name" value="DNA breaking-rejoining enzymes"/>
    <property type="match status" value="1"/>
</dbReference>
<reference evidence="3 4" key="1">
    <citation type="journal article" date="2016" name="Genome Announc.">
        <title>Complete Genome and Plasmid Sequences for Rhodococcus fascians D188 and Draft Sequences for Rhodococcus Isolates PBTS 1 and PBTS 2.</title>
        <authorList>
            <person name="Stamler R.A."/>
            <person name="Vereecke D."/>
            <person name="Zhang Y."/>
            <person name="Schilkey F."/>
            <person name="Devitt N."/>
            <person name="Randall J.J."/>
        </authorList>
    </citation>
    <scope>NUCLEOTIDE SEQUENCE [LARGE SCALE GENOMIC DNA]</scope>
    <source>
        <strain evidence="3 4">PBTS2</strain>
        <plasmid evidence="3">unnamed1</plasmid>
    </source>
</reference>
<geneLocation type="plasmid" evidence="3 4">
    <name>unnamed1</name>
</geneLocation>
<reference evidence="4" key="2">
    <citation type="submission" date="2016-04" db="EMBL/GenBank/DDBJ databases">
        <title>Complete Genome and Plasmid Sequences for Rhodococcus fascians D188 and Draft Sequences for Rhodococcus spp. Isolates PBTS 1 and PBTS 2.</title>
        <authorList>
            <person name="Stamer R."/>
            <person name="Vereecke D."/>
            <person name="Zhang Y."/>
            <person name="Schilkey F."/>
            <person name="Devitt N."/>
            <person name="Randall J."/>
        </authorList>
    </citation>
    <scope>NUCLEOTIDE SEQUENCE [LARGE SCALE GENOMIC DNA]</scope>
    <source>
        <strain evidence="4">PBTS2</strain>
        <plasmid evidence="4">unnamed1</plasmid>
    </source>
</reference>
<organism evidence="3 4">
    <name type="scientific">Rhodococcoides fascians</name>
    <name type="common">Rhodococcus fascians</name>
    <dbReference type="NCBI Taxonomy" id="1828"/>
    <lineage>
        <taxon>Bacteria</taxon>
        <taxon>Bacillati</taxon>
        <taxon>Actinomycetota</taxon>
        <taxon>Actinomycetes</taxon>
        <taxon>Mycobacteriales</taxon>
        <taxon>Nocardiaceae</taxon>
        <taxon>Rhodococcoides</taxon>
    </lineage>
</organism>
<dbReference type="InterPro" id="IPR013762">
    <property type="entry name" value="Integrase-like_cat_sf"/>
</dbReference>
<dbReference type="InterPro" id="IPR011010">
    <property type="entry name" value="DNA_brk_join_enz"/>
</dbReference>
<dbReference type="Gene3D" id="1.10.443.10">
    <property type="entry name" value="Intergrase catalytic core"/>
    <property type="match status" value="1"/>
</dbReference>
<evidence type="ECO:0000313" key="4">
    <source>
        <dbReference type="Proteomes" id="UP000076038"/>
    </source>
</evidence>
<dbReference type="EMBL" id="CP015221">
    <property type="protein sequence ID" value="AMY26238.1"/>
    <property type="molecule type" value="Genomic_DNA"/>
</dbReference>
<dbReference type="RefSeq" id="WP_135047257.1">
    <property type="nucleotide sequence ID" value="NZ_NOZN01000029.1"/>
</dbReference>